<feature type="compositionally biased region" description="Basic residues" evidence="1">
    <location>
        <begin position="432"/>
        <end position="448"/>
    </location>
</feature>
<evidence type="ECO:0000256" key="2">
    <source>
        <dbReference type="SAM" id="Phobius"/>
    </source>
</evidence>
<dbReference type="AlphaFoldDB" id="A0AAF5DFG2"/>
<evidence type="ECO:0000256" key="1">
    <source>
        <dbReference type="SAM" id="MobiDB-lite"/>
    </source>
</evidence>
<name>A0AAF5DFG2_STRER</name>
<keyword evidence="2" id="KW-1133">Transmembrane helix</keyword>
<feature type="transmembrane region" description="Helical" evidence="2">
    <location>
        <begin position="77"/>
        <end position="106"/>
    </location>
</feature>
<feature type="compositionally biased region" description="Polar residues" evidence="1">
    <location>
        <begin position="449"/>
        <end position="460"/>
    </location>
</feature>
<feature type="transmembrane region" description="Helical" evidence="2">
    <location>
        <begin position="143"/>
        <end position="172"/>
    </location>
</feature>
<feature type="transmembrane region" description="Helical" evidence="2">
    <location>
        <begin position="17"/>
        <end position="37"/>
    </location>
</feature>
<dbReference type="Proteomes" id="UP000035681">
    <property type="component" value="Unplaced"/>
</dbReference>
<feature type="region of interest" description="Disordered" evidence="1">
    <location>
        <begin position="432"/>
        <end position="468"/>
    </location>
</feature>
<sequence length="821" mass="96332">MGANPCCCRLKDGSISIAIWSFIFSIVQLGIFGWQLAAIKYEKDRAANNLLPNYNTYGRFDIPSYYESYWQSPEERYYIGLFVCQIICAIVSFFLLFASVALIYGIHTLSRYLIWPWFPCMLLSILSSLAYCITWWAGDVRDYWIVLTIIEIFGVVINLYCFLVIIVFYYRIGKERKVYEKRMLSLENDAFNYPSIKKDYSIPPKKHPYDIDAIEDEGYDDHNRPYYPNESLRKSQKQKKGYDDNIRYEKGNNKIIHKDKHRKNNLEESRLLEWVRSTTDLTLSQNDNNIPIGYQKREYENDGGFDTKPNRNSYYHDNYSALASQPLQYGEDFDDLPASAEASTMKSLHDQEIQHKYYKYKHHDNCKNKNKHRHRRHKKCHHNERKRHYCESNDFDSELTYDPSYQTESTFTNIYRDKNSDYIHDHNDIHCSHHRRSRSYHKPRRRSCSKYQSPSRQYYSNDEDSRKDYPTLSLADLEKGFTIPQRIIIPPNPPPGPDGKIQPQTYHINSEITISYDENGKPKFTNEIVGNTAKEIKPEKQTLPGISSDQTKKIKCLEKALTLLKYNKEIINYSCNRSFSKDYRESINLSIEFEIPDNLVVDSDTPSSFYSDSSYTTISNTSRKDNSKVYASTETPFSETSSLLSESCDKNDTFDSNENYQALNTIILPNKSTFIEVKVYVRTYVQGKEDNGILEKYDLELNPFKTTPKEIIKTILPNKDPLKVIKDGVYFTRDDFDASKNYTKNQNWIICYPYELDMPLVTIYGSTIINDFKLSFVIDNINKNEIYIIILFEPKCNNNIAKITQKIYEVFEKNFVDIITV</sequence>
<dbReference type="PANTHER" id="PTHR36694">
    <property type="entry name" value="PASIFLORA 1, ISOFORM A-RELATED"/>
    <property type="match status" value="1"/>
</dbReference>
<dbReference type="CDD" id="cd00637">
    <property type="entry name" value="7tm_classA_rhodopsin-like"/>
    <property type="match status" value="1"/>
</dbReference>
<proteinExistence type="predicted"/>
<protein>
    <submittedName>
        <fullName evidence="4">MARVEL domain-containing protein</fullName>
    </submittedName>
</protein>
<reference evidence="4" key="1">
    <citation type="submission" date="2024-02" db="UniProtKB">
        <authorList>
            <consortium name="WormBaseParasite"/>
        </authorList>
    </citation>
    <scope>IDENTIFICATION</scope>
</reference>
<keyword evidence="3" id="KW-1185">Reference proteome</keyword>
<keyword evidence="2" id="KW-0472">Membrane</keyword>
<organism evidence="3 4">
    <name type="scientific">Strongyloides stercoralis</name>
    <name type="common">Threadworm</name>
    <dbReference type="NCBI Taxonomy" id="6248"/>
    <lineage>
        <taxon>Eukaryota</taxon>
        <taxon>Metazoa</taxon>
        <taxon>Ecdysozoa</taxon>
        <taxon>Nematoda</taxon>
        <taxon>Chromadorea</taxon>
        <taxon>Rhabditida</taxon>
        <taxon>Tylenchina</taxon>
        <taxon>Panagrolaimomorpha</taxon>
        <taxon>Strongyloidoidea</taxon>
        <taxon>Strongyloididae</taxon>
        <taxon>Strongyloides</taxon>
    </lineage>
</organism>
<evidence type="ECO:0000313" key="3">
    <source>
        <dbReference type="Proteomes" id="UP000035681"/>
    </source>
</evidence>
<feature type="transmembrane region" description="Helical" evidence="2">
    <location>
        <begin position="113"/>
        <end position="137"/>
    </location>
</feature>
<accession>A0AAF5DFG2</accession>
<feature type="region of interest" description="Disordered" evidence="1">
    <location>
        <begin position="225"/>
        <end position="244"/>
    </location>
</feature>
<keyword evidence="2" id="KW-0812">Transmembrane</keyword>
<dbReference type="PANTHER" id="PTHR36694:SF11">
    <property type="entry name" value="LP21121P-RELATED"/>
    <property type="match status" value="1"/>
</dbReference>
<evidence type="ECO:0000313" key="4">
    <source>
        <dbReference type="WBParaSite" id="TCONS_00011796.p1"/>
    </source>
</evidence>
<dbReference type="WBParaSite" id="TCONS_00011796.p1">
    <property type="protein sequence ID" value="TCONS_00011796.p1"/>
    <property type="gene ID" value="XLOC_006670"/>
</dbReference>